<accession>A0A3P1SFI0</accession>
<dbReference type="GO" id="GO:0016787">
    <property type="term" value="F:hydrolase activity"/>
    <property type="evidence" value="ECO:0007669"/>
    <property type="project" value="UniProtKB-KW"/>
</dbReference>
<dbReference type="InterPro" id="IPR006385">
    <property type="entry name" value="HAD_hydro_SerB1"/>
</dbReference>
<dbReference type="CDD" id="cd02612">
    <property type="entry name" value="HAD_PGPPase"/>
    <property type="match status" value="1"/>
</dbReference>
<evidence type="ECO:0000256" key="3">
    <source>
        <dbReference type="ARBA" id="ARBA00022801"/>
    </source>
</evidence>
<keyword evidence="2" id="KW-0479">Metal-binding</keyword>
<evidence type="ECO:0000256" key="4">
    <source>
        <dbReference type="ARBA" id="ARBA00022842"/>
    </source>
</evidence>
<keyword evidence="5" id="KW-0812">Transmembrane</keyword>
<sequence>MPHRPHTVPRAAAFFDLDKTILDTSSSVALRSPLVDSGLMTRRSAALGVLLHLPYLLRGADHAAMERMGKQLGAMSQGWDSAVLEATVRDALATHIDPVCFTEALDQIALHRAAGQPVVIASASVSEMVRPIGDLLGADFVIGSEAVRDEDGTFTGEIASLNYADEKARACAALAAEQGWDLSECFAYSDSVTDLPLLESVGHPVAVNPDRGLRETAQERGWQILTFQHTARVRSSASKAALPVAAGTIATGVALTVAYRLWCAKRARASL</sequence>
<protein>
    <submittedName>
        <fullName evidence="6">HAD family hydrolase</fullName>
    </submittedName>
</protein>
<proteinExistence type="inferred from homology"/>
<keyword evidence="4" id="KW-0460">Magnesium</keyword>
<dbReference type="InterPro" id="IPR023214">
    <property type="entry name" value="HAD_sf"/>
</dbReference>
<dbReference type="GO" id="GO:0046872">
    <property type="term" value="F:metal ion binding"/>
    <property type="evidence" value="ECO:0007669"/>
    <property type="project" value="UniProtKB-KW"/>
</dbReference>
<dbReference type="EMBL" id="RQZF01000002">
    <property type="protein sequence ID" value="RRC96053.1"/>
    <property type="molecule type" value="Genomic_DNA"/>
</dbReference>
<evidence type="ECO:0000313" key="7">
    <source>
        <dbReference type="Proteomes" id="UP000280444"/>
    </source>
</evidence>
<organism evidence="6 7">
    <name type="scientific">Schaalia canis</name>
    <dbReference type="NCBI Taxonomy" id="100469"/>
    <lineage>
        <taxon>Bacteria</taxon>
        <taxon>Bacillati</taxon>
        <taxon>Actinomycetota</taxon>
        <taxon>Actinomycetes</taxon>
        <taxon>Actinomycetales</taxon>
        <taxon>Actinomycetaceae</taxon>
        <taxon>Schaalia</taxon>
    </lineage>
</organism>
<keyword evidence="7" id="KW-1185">Reference proteome</keyword>
<dbReference type="Gene3D" id="1.20.1440.100">
    <property type="entry name" value="SG protein - dephosphorylation function"/>
    <property type="match status" value="1"/>
</dbReference>
<reference evidence="6 7" key="1">
    <citation type="submission" date="2018-11" db="EMBL/GenBank/DDBJ databases">
        <title>Genomes From Bacteria Associated with the Canine Oral Cavity: a Test Case for Automated Genome-Based Taxonomic Assignment.</title>
        <authorList>
            <person name="Coil D.A."/>
            <person name="Jospin G."/>
            <person name="Darling A.E."/>
            <person name="Wallis C."/>
            <person name="Davis I.J."/>
            <person name="Harris S."/>
            <person name="Eisen J.A."/>
            <person name="Holcombe L.J."/>
            <person name="O'Flynn C."/>
        </authorList>
    </citation>
    <scope>NUCLEOTIDE SEQUENCE [LARGE SCALE GENOMIC DNA]</scope>
    <source>
        <strain evidence="6 7">OH770</strain>
    </source>
</reference>
<evidence type="ECO:0000256" key="1">
    <source>
        <dbReference type="ARBA" id="ARBA00009184"/>
    </source>
</evidence>
<dbReference type="NCBIfam" id="TIGR01490">
    <property type="entry name" value="HAD-SF-IB-hyp1"/>
    <property type="match status" value="1"/>
</dbReference>
<evidence type="ECO:0000256" key="5">
    <source>
        <dbReference type="SAM" id="Phobius"/>
    </source>
</evidence>
<evidence type="ECO:0000313" key="6">
    <source>
        <dbReference type="EMBL" id="RRC96053.1"/>
    </source>
</evidence>
<dbReference type="InterPro" id="IPR050582">
    <property type="entry name" value="HAD-like_SerB"/>
</dbReference>
<keyword evidence="3 6" id="KW-0378">Hydrolase</keyword>
<dbReference type="AlphaFoldDB" id="A0A3P1SFI0"/>
<comment type="similarity">
    <text evidence="1">Belongs to the HAD-like hydrolase superfamily. SerB family.</text>
</comment>
<dbReference type="SUPFAM" id="SSF56784">
    <property type="entry name" value="HAD-like"/>
    <property type="match status" value="1"/>
</dbReference>
<keyword evidence="5" id="KW-1133">Transmembrane helix</keyword>
<comment type="caution">
    <text evidence="6">The sequence shown here is derived from an EMBL/GenBank/DDBJ whole genome shotgun (WGS) entry which is preliminary data.</text>
</comment>
<dbReference type="OrthoDB" id="25607at2"/>
<dbReference type="InterPro" id="IPR036412">
    <property type="entry name" value="HAD-like_sf"/>
</dbReference>
<name>A0A3P1SFI0_9ACTO</name>
<evidence type="ECO:0000256" key="2">
    <source>
        <dbReference type="ARBA" id="ARBA00022723"/>
    </source>
</evidence>
<dbReference type="NCBIfam" id="TIGR01488">
    <property type="entry name" value="HAD-SF-IB"/>
    <property type="match status" value="1"/>
</dbReference>
<gene>
    <name evidence="6" type="ORF">EII11_03580</name>
</gene>
<dbReference type="PANTHER" id="PTHR43344:SF13">
    <property type="entry name" value="PHOSPHATASE RV3661-RELATED"/>
    <property type="match status" value="1"/>
</dbReference>
<keyword evidence="5" id="KW-0472">Membrane</keyword>
<dbReference type="PANTHER" id="PTHR43344">
    <property type="entry name" value="PHOSPHOSERINE PHOSPHATASE"/>
    <property type="match status" value="1"/>
</dbReference>
<feature type="transmembrane region" description="Helical" evidence="5">
    <location>
        <begin position="240"/>
        <end position="262"/>
    </location>
</feature>
<dbReference type="Proteomes" id="UP000280444">
    <property type="component" value="Unassembled WGS sequence"/>
</dbReference>
<dbReference type="Pfam" id="PF12710">
    <property type="entry name" value="HAD"/>
    <property type="match status" value="1"/>
</dbReference>
<dbReference type="Gene3D" id="3.40.50.1000">
    <property type="entry name" value="HAD superfamily/HAD-like"/>
    <property type="match status" value="1"/>
</dbReference>